<feature type="compositionally biased region" description="Basic residues" evidence="2">
    <location>
        <begin position="112"/>
        <end position="121"/>
    </location>
</feature>
<dbReference type="PROSITE" id="PS50157">
    <property type="entry name" value="ZINC_FINGER_C2H2_2"/>
    <property type="match status" value="2"/>
</dbReference>
<feature type="domain" description="C2H2-type" evidence="3">
    <location>
        <begin position="159"/>
        <end position="181"/>
    </location>
</feature>
<dbReference type="GO" id="GO:0008270">
    <property type="term" value="F:zinc ion binding"/>
    <property type="evidence" value="ECO:0007669"/>
    <property type="project" value="UniProtKB-KW"/>
</dbReference>
<keyword evidence="5" id="KW-1185">Reference proteome</keyword>
<reference evidence="4 5" key="1">
    <citation type="submission" date="2024-01" db="EMBL/GenBank/DDBJ databases">
        <title>The complete chloroplast genome sequence of Lithospermum erythrorhizon: insights into the phylogenetic relationship among Boraginaceae species and the maternal lineages of purple gromwells.</title>
        <authorList>
            <person name="Okada T."/>
            <person name="Watanabe K."/>
        </authorList>
    </citation>
    <scope>NUCLEOTIDE SEQUENCE [LARGE SCALE GENOMIC DNA]</scope>
</reference>
<name>A0AAV3S3A2_LITER</name>
<dbReference type="SUPFAM" id="SSF57667">
    <property type="entry name" value="beta-beta-alpha zinc fingers"/>
    <property type="match status" value="1"/>
</dbReference>
<dbReference type="Gene3D" id="3.30.160.60">
    <property type="entry name" value="Classic Zinc Finger"/>
    <property type="match status" value="1"/>
</dbReference>
<dbReference type="InterPro" id="IPR044303">
    <property type="entry name" value="ZAT1/4/9"/>
</dbReference>
<evidence type="ECO:0000259" key="3">
    <source>
        <dbReference type="PROSITE" id="PS50157"/>
    </source>
</evidence>
<keyword evidence="1" id="KW-0479">Metal-binding</keyword>
<feature type="region of interest" description="Disordered" evidence="2">
    <location>
        <begin position="33"/>
        <end position="59"/>
    </location>
</feature>
<dbReference type="GO" id="GO:0006355">
    <property type="term" value="P:regulation of DNA-templated transcription"/>
    <property type="evidence" value="ECO:0007669"/>
    <property type="project" value="InterPro"/>
</dbReference>
<evidence type="ECO:0000313" key="5">
    <source>
        <dbReference type="Proteomes" id="UP001454036"/>
    </source>
</evidence>
<dbReference type="SMART" id="SM00355">
    <property type="entry name" value="ZnF_C2H2"/>
    <property type="match status" value="3"/>
</dbReference>
<dbReference type="PROSITE" id="PS00028">
    <property type="entry name" value="ZINC_FINGER_C2H2_1"/>
    <property type="match status" value="3"/>
</dbReference>
<dbReference type="Pfam" id="PF13912">
    <property type="entry name" value="zf-C2H2_6"/>
    <property type="match status" value="3"/>
</dbReference>
<evidence type="ECO:0000256" key="2">
    <source>
        <dbReference type="SAM" id="MobiDB-lite"/>
    </source>
</evidence>
<dbReference type="AlphaFoldDB" id="A0AAV3S3A2"/>
<comment type="caution">
    <text evidence="4">The sequence shown here is derived from an EMBL/GenBank/DDBJ whole genome shotgun (WGS) entry which is preliminary data.</text>
</comment>
<evidence type="ECO:0000313" key="4">
    <source>
        <dbReference type="EMBL" id="GAA0187187.1"/>
    </source>
</evidence>
<protein>
    <recommendedName>
        <fullName evidence="3">C2H2-type domain-containing protein</fullName>
    </recommendedName>
</protein>
<dbReference type="PANTHER" id="PTHR46326:SF10">
    <property type="entry name" value="C2H2 AND C2HC ZINC FINGER PROTEIN"/>
    <property type="match status" value="1"/>
</dbReference>
<sequence>MDMHKCKLCFRKFMCGKALGGHMARSHFTKLPLPQKKLQEKNEESINESTSTESSLKGEEKGVAYVLRENPRKSFKVVDPEFFDAGSVVILDKQNGTPTETETENESELKSTRRRSNRGKRMMQEDESINELSYIASNEDVALFLLMLSRGELKLGEKHKCEICNKVFKSSQALGGHRVSHKSLGIKKRLKRNVEVKHSGKKRTLDENKVHECPHCGRLFGSGQALGGHKRSHSLASPTRITTTTITSGSCSSKVGESLVGFSSSEKFQDGLIDLNFPAPLDDDYDDGFSHQEASAVYEASVALGSTKTDAQTGHQRTVGRSSLQREDPLLMQGKEKKSDHLHCMVSLIIAFIDLSA</sequence>
<dbReference type="EMBL" id="BAABME010014454">
    <property type="protein sequence ID" value="GAA0187187.1"/>
    <property type="molecule type" value="Genomic_DNA"/>
</dbReference>
<gene>
    <name evidence="4" type="ORF">LIER_34475</name>
</gene>
<proteinExistence type="predicted"/>
<keyword evidence="1" id="KW-0862">Zinc</keyword>
<evidence type="ECO:0000256" key="1">
    <source>
        <dbReference type="PROSITE-ProRule" id="PRU00042"/>
    </source>
</evidence>
<dbReference type="InterPro" id="IPR013087">
    <property type="entry name" value="Znf_C2H2_type"/>
</dbReference>
<organism evidence="4 5">
    <name type="scientific">Lithospermum erythrorhizon</name>
    <name type="common">Purple gromwell</name>
    <name type="synonym">Lithospermum officinale var. erythrorhizon</name>
    <dbReference type="NCBI Taxonomy" id="34254"/>
    <lineage>
        <taxon>Eukaryota</taxon>
        <taxon>Viridiplantae</taxon>
        <taxon>Streptophyta</taxon>
        <taxon>Embryophyta</taxon>
        <taxon>Tracheophyta</taxon>
        <taxon>Spermatophyta</taxon>
        <taxon>Magnoliopsida</taxon>
        <taxon>eudicotyledons</taxon>
        <taxon>Gunneridae</taxon>
        <taxon>Pentapetalae</taxon>
        <taxon>asterids</taxon>
        <taxon>lamiids</taxon>
        <taxon>Boraginales</taxon>
        <taxon>Boraginaceae</taxon>
        <taxon>Boraginoideae</taxon>
        <taxon>Lithospermeae</taxon>
        <taxon>Lithospermum</taxon>
    </lineage>
</organism>
<dbReference type="PANTHER" id="PTHR46326">
    <property type="entry name" value="ZINC FINGER PROTEIN ZAT1-RELATED"/>
    <property type="match status" value="1"/>
</dbReference>
<feature type="domain" description="C2H2-type" evidence="3">
    <location>
        <begin position="211"/>
        <end position="238"/>
    </location>
</feature>
<feature type="region of interest" description="Disordered" evidence="2">
    <location>
        <begin position="93"/>
        <end position="126"/>
    </location>
</feature>
<accession>A0AAV3S3A2</accession>
<dbReference type="InterPro" id="IPR036236">
    <property type="entry name" value="Znf_C2H2_sf"/>
</dbReference>
<dbReference type="Proteomes" id="UP001454036">
    <property type="component" value="Unassembled WGS sequence"/>
</dbReference>
<keyword evidence="1" id="KW-0863">Zinc-finger</keyword>